<feature type="compositionally biased region" description="Basic and acidic residues" evidence="1">
    <location>
        <begin position="197"/>
        <end position="206"/>
    </location>
</feature>
<accession>A0A5C2SJF9</accession>
<name>A0A5C2SJF9_9APHY</name>
<reference evidence="2" key="1">
    <citation type="journal article" date="2018" name="Genome Biol. Evol.">
        <title>Genomics and development of Lentinus tigrinus, a white-rot wood-decaying mushroom with dimorphic fruiting bodies.</title>
        <authorList>
            <person name="Wu B."/>
            <person name="Xu Z."/>
            <person name="Knudson A."/>
            <person name="Carlson A."/>
            <person name="Chen N."/>
            <person name="Kovaka S."/>
            <person name="LaButti K."/>
            <person name="Lipzen A."/>
            <person name="Pennachio C."/>
            <person name="Riley R."/>
            <person name="Schakwitz W."/>
            <person name="Umezawa K."/>
            <person name="Ohm R.A."/>
            <person name="Grigoriev I.V."/>
            <person name="Nagy L.G."/>
            <person name="Gibbons J."/>
            <person name="Hibbett D."/>
        </authorList>
    </citation>
    <scope>NUCLEOTIDE SEQUENCE [LARGE SCALE GENOMIC DNA]</scope>
    <source>
        <strain evidence="2">ALCF2SS1-6</strain>
    </source>
</reference>
<dbReference type="AlphaFoldDB" id="A0A5C2SJF9"/>
<dbReference type="EMBL" id="ML122261">
    <property type="protein sequence ID" value="RPD61566.1"/>
    <property type="molecule type" value="Genomic_DNA"/>
</dbReference>
<evidence type="ECO:0000313" key="2">
    <source>
        <dbReference type="EMBL" id="RPD61566.1"/>
    </source>
</evidence>
<sequence length="206" mass="21927">MSVRIKFKLAAARARAGRAGSVSVCAESAGGCEKVGSREGSRDAGVGGVGTRGAVWENRRDRGVWAGGIFLRGAGLPGMGSLVNRLRSVGGNLGTCGVGCWVLGVGVDCEGACRSWLRARTCASRHLPLWLTRKHLWSKARVRAPSIPRNSHQAEQSSNFKGLMAVMRWARVRAATCNKSRSPVMATSSNLHMGNGHCRDGREGRT</sequence>
<protein>
    <submittedName>
        <fullName evidence="2">Uncharacterized protein</fullName>
    </submittedName>
</protein>
<dbReference type="Proteomes" id="UP000313359">
    <property type="component" value="Unassembled WGS sequence"/>
</dbReference>
<evidence type="ECO:0000256" key="1">
    <source>
        <dbReference type="SAM" id="MobiDB-lite"/>
    </source>
</evidence>
<feature type="region of interest" description="Disordered" evidence="1">
    <location>
        <begin position="186"/>
        <end position="206"/>
    </location>
</feature>
<keyword evidence="3" id="KW-1185">Reference proteome</keyword>
<gene>
    <name evidence="2" type="ORF">L227DRAFT_53607</name>
</gene>
<proteinExistence type="predicted"/>
<organism evidence="2 3">
    <name type="scientific">Lentinus tigrinus ALCF2SS1-6</name>
    <dbReference type="NCBI Taxonomy" id="1328759"/>
    <lineage>
        <taxon>Eukaryota</taxon>
        <taxon>Fungi</taxon>
        <taxon>Dikarya</taxon>
        <taxon>Basidiomycota</taxon>
        <taxon>Agaricomycotina</taxon>
        <taxon>Agaricomycetes</taxon>
        <taxon>Polyporales</taxon>
        <taxon>Polyporaceae</taxon>
        <taxon>Lentinus</taxon>
    </lineage>
</organism>
<evidence type="ECO:0000313" key="3">
    <source>
        <dbReference type="Proteomes" id="UP000313359"/>
    </source>
</evidence>